<evidence type="ECO:0000256" key="2">
    <source>
        <dbReference type="ARBA" id="ARBA00004651"/>
    </source>
</evidence>
<dbReference type="SUPFAM" id="SSF55874">
    <property type="entry name" value="ATPase domain of HSP90 chaperone/DNA topoisomerase II/histidine kinase"/>
    <property type="match status" value="1"/>
</dbReference>
<dbReference type="PANTHER" id="PTHR43065">
    <property type="entry name" value="SENSOR HISTIDINE KINASE"/>
    <property type="match status" value="1"/>
</dbReference>
<dbReference type="EC" id="2.7.13.3" evidence="3"/>
<dbReference type="Gene3D" id="1.10.287.130">
    <property type="match status" value="1"/>
</dbReference>
<dbReference type="CDD" id="cd00082">
    <property type="entry name" value="HisKA"/>
    <property type="match status" value="1"/>
</dbReference>
<keyword evidence="14" id="KW-0472">Membrane</keyword>
<dbReference type="InterPro" id="IPR004358">
    <property type="entry name" value="Sig_transdc_His_kin-like_C"/>
</dbReference>
<evidence type="ECO:0000259" key="15">
    <source>
        <dbReference type="PROSITE" id="PS50109"/>
    </source>
</evidence>
<keyword evidence="7 14" id="KW-0812">Transmembrane</keyword>
<keyword evidence="10 16" id="KW-0067">ATP-binding</keyword>
<feature type="transmembrane region" description="Helical" evidence="14">
    <location>
        <begin position="293"/>
        <end position="313"/>
    </location>
</feature>
<dbReference type="RefSeq" id="WP_368801524.1">
    <property type="nucleotide sequence ID" value="NZ_JAZHFV010000001.1"/>
</dbReference>
<dbReference type="InterPro" id="IPR005467">
    <property type="entry name" value="His_kinase_dom"/>
</dbReference>
<dbReference type="Gene3D" id="6.10.250.3020">
    <property type="match status" value="1"/>
</dbReference>
<keyword evidence="17" id="KW-1185">Reference proteome</keyword>
<dbReference type="PIRSF" id="PIRSF036431">
    <property type="entry name" value="STHK_DctB"/>
    <property type="match status" value="1"/>
</dbReference>
<comment type="caution">
    <text evidence="16">The sequence shown here is derived from an EMBL/GenBank/DDBJ whole genome shotgun (WGS) entry which is preliminary data.</text>
</comment>
<evidence type="ECO:0000256" key="4">
    <source>
        <dbReference type="ARBA" id="ARBA00022475"/>
    </source>
</evidence>
<accession>A0ABV3WNN1</accession>
<evidence type="ECO:0000256" key="6">
    <source>
        <dbReference type="ARBA" id="ARBA00022679"/>
    </source>
</evidence>
<organism evidence="16 17">
    <name type="scientific">Neoaquamicrobium sediminum</name>
    <dbReference type="NCBI Taxonomy" id="1849104"/>
    <lineage>
        <taxon>Bacteria</taxon>
        <taxon>Pseudomonadati</taxon>
        <taxon>Pseudomonadota</taxon>
        <taxon>Alphaproteobacteria</taxon>
        <taxon>Hyphomicrobiales</taxon>
        <taxon>Phyllobacteriaceae</taxon>
        <taxon>Neoaquamicrobium</taxon>
    </lineage>
</organism>
<dbReference type="PANTHER" id="PTHR43065:SF46">
    <property type="entry name" value="C4-DICARBOXYLATE TRANSPORT SENSOR PROTEIN DCTB"/>
    <property type="match status" value="1"/>
</dbReference>
<name>A0ABV3WNN1_9HYPH</name>
<evidence type="ECO:0000256" key="10">
    <source>
        <dbReference type="ARBA" id="ARBA00022840"/>
    </source>
</evidence>
<keyword evidence="6" id="KW-0808">Transferase</keyword>
<evidence type="ECO:0000256" key="14">
    <source>
        <dbReference type="SAM" id="Phobius"/>
    </source>
</evidence>
<evidence type="ECO:0000256" key="9">
    <source>
        <dbReference type="ARBA" id="ARBA00022777"/>
    </source>
</evidence>
<dbReference type="InterPro" id="IPR036890">
    <property type="entry name" value="HATPase_C_sf"/>
</dbReference>
<feature type="domain" description="Histidine kinase" evidence="15">
    <location>
        <begin position="377"/>
        <end position="592"/>
    </location>
</feature>
<dbReference type="InterPro" id="IPR029151">
    <property type="entry name" value="Sensor-like_sf"/>
</dbReference>
<evidence type="ECO:0000256" key="5">
    <source>
        <dbReference type="ARBA" id="ARBA00022553"/>
    </source>
</evidence>
<keyword evidence="4" id="KW-1003">Cell membrane</keyword>
<dbReference type="CDD" id="cd00075">
    <property type="entry name" value="HATPase"/>
    <property type="match status" value="1"/>
</dbReference>
<keyword evidence="11 14" id="KW-1133">Transmembrane helix</keyword>
<keyword evidence="12" id="KW-0902">Two-component regulatory system</keyword>
<evidence type="ECO:0000256" key="3">
    <source>
        <dbReference type="ARBA" id="ARBA00012438"/>
    </source>
</evidence>
<evidence type="ECO:0000256" key="13">
    <source>
        <dbReference type="SAM" id="Coils"/>
    </source>
</evidence>
<reference evidence="16 17" key="1">
    <citation type="submission" date="2024-01" db="EMBL/GenBank/DDBJ databases">
        <title>New evidence supports the origin of RcGTA from prophage.</title>
        <authorList>
            <person name="Xu Y."/>
            <person name="Liu B."/>
            <person name="Chen F."/>
        </authorList>
    </citation>
    <scope>NUCLEOTIDE SEQUENCE [LARGE SCALE GENOMIC DNA]</scope>
    <source>
        <strain evidence="16 17">CBW1107-2</strain>
    </source>
</reference>
<keyword evidence="8" id="KW-0547">Nucleotide-binding</keyword>
<dbReference type="EMBL" id="JAZHFV010000001">
    <property type="protein sequence ID" value="MEX4006170.1"/>
    <property type="molecule type" value="Genomic_DNA"/>
</dbReference>
<protein>
    <recommendedName>
        <fullName evidence="3">histidine kinase</fullName>
        <ecNumber evidence="3">2.7.13.3</ecNumber>
    </recommendedName>
</protein>
<dbReference type="InterPro" id="IPR003594">
    <property type="entry name" value="HATPase_dom"/>
</dbReference>
<gene>
    <name evidence="16" type="ORF">V1479_02575</name>
</gene>
<comment type="subcellular location">
    <subcellularLocation>
        <location evidence="2">Cell membrane</location>
        <topology evidence="2">Multi-pass membrane protein</topology>
    </subcellularLocation>
</comment>
<sequence>MPGFRFRRGLVAILALALIASAASAVWFISLETGKSRALAALDDELHVLARTVEGVIERFRYLPAVIARDRRILDVLASPEPATIERANAYLEAVRTDSGADELYVMKLDGLAVAASNHAEPTSFVGENYQYRPYFTDALARGEGRYYAVGATTGIPGYFLSSVIRDNSRVVGVAIVKVDMRKIEATWTDARSIVAVTDADGVVFLTGHAPWKYRPLQALSEETLFDLARTRKYGSADLAAANPIFSDAGRLPETALVDGEDARRLVLQVGIDPDGWRLLGLASLAPIRANSLLLALLTALAGLLIAGAGLYMRQRRQLTRARLHAHAELERRVVERTAELNRQVEDRRRAEAELRQAQESLIQAAKLAALGRMSAAIVHEVSQPLAAMENTLASTGLLASRGDAAAVADKVRSARDLVRRIQRTVKLLKSFARNEPVRLEPVDVDKAMAVAVELAAARATEQGAQVKLRKSSSPPSVLANTTRLEQVILNLVVNALDAVKERPEGEVELWSEHDGQRVRLFVRDNGIGIPEHLRDRIAEPEPFFTTKLTGEGLGLGLSISRAILDEFGGGMNFETREEGGCTFRIDLPVISENRLREAAE</sequence>
<dbReference type="Pfam" id="PF02518">
    <property type="entry name" value="HATPase_c"/>
    <property type="match status" value="1"/>
</dbReference>
<dbReference type="Gene3D" id="3.30.450.20">
    <property type="entry name" value="PAS domain"/>
    <property type="match status" value="2"/>
</dbReference>
<evidence type="ECO:0000313" key="17">
    <source>
        <dbReference type="Proteomes" id="UP001559025"/>
    </source>
</evidence>
<dbReference type="PROSITE" id="PS50109">
    <property type="entry name" value="HIS_KIN"/>
    <property type="match status" value="1"/>
</dbReference>
<dbReference type="InterPro" id="IPR017055">
    <property type="entry name" value="Sig_transdc_His_kinase_DctB"/>
</dbReference>
<keyword evidence="9" id="KW-0418">Kinase</keyword>
<proteinExistence type="predicted"/>
<dbReference type="GO" id="GO:0005524">
    <property type="term" value="F:ATP binding"/>
    <property type="evidence" value="ECO:0007669"/>
    <property type="project" value="UniProtKB-KW"/>
</dbReference>
<evidence type="ECO:0000256" key="11">
    <source>
        <dbReference type="ARBA" id="ARBA00022989"/>
    </source>
</evidence>
<dbReference type="InterPro" id="IPR003661">
    <property type="entry name" value="HisK_dim/P_dom"/>
</dbReference>
<keyword evidence="13" id="KW-0175">Coiled coil</keyword>
<dbReference type="Gene3D" id="3.30.565.10">
    <property type="entry name" value="Histidine kinase-like ATPase, C-terminal domain"/>
    <property type="match status" value="1"/>
</dbReference>
<feature type="coiled-coil region" evidence="13">
    <location>
        <begin position="341"/>
        <end position="368"/>
    </location>
</feature>
<dbReference type="Proteomes" id="UP001559025">
    <property type="component" value="Unassembled WGS sequence"/>
</dbReference>
<evidence type="ECO:0000256" key="12">
    <source>
        <dbReference type="ARBA" id="ARBA00023012"/>
    </source>
</evidence>
<keyword evidence="5" id="KW-0597">Phosphoprotein</keyword>
<dbReference type="PRINTS" id="PR00344">
    <property type="entry name" value="BCTRLSENSOR"/>
</dbReference>
<dbReference type="SUPFAM" id="SSF103190">
    <property type="entry name" value="Sensory domain-like"/>
    <property type="match status" value="1"/>
</dbReference>
<dbReference type="SMART" id="SM00387">
    <property type="entry name" value="HATPase_c"/>
    <property type="match status" value="1"/>
</dbReference>
<comment type="catalytic activity">
    <reaction evidence="1">
        <text>ATP + protein L-histidine = ADP + protein N-phospho-L-histidine.</text>
        <dbReference type="EC" id="2.7.13.3"/>
    </reaction>
</comment>
<evidence type="ECO:0000256" key="8">
    <source>
        <dbReference type="ARBA" id="ARBA00022741"/>
    </source>
</evidence>
<evidence type="ECO:0000313" key="16">
    <source>
        <dbReference type="EMBL" id="MEX4006170.1"/>
    </source>
</evidence>
<evidence type="ECO:0000256" key="7">
    <source>
        <dbReference type="ARBA" id="ARBA00022692"/>
    </source>
</evidence>
<evidence type="ECO:0000256" key="1">
    <source>
        <dbReference type="ARBA" id="ARBA00000085"/>
    </source>
</evidence>